<protein>
    <submittedName>
        <fullName evidence="2">Uncharacterized protein</fullName>
    </submittedName>
</protein>
<keyword evidence="1" id="KW-0812">Transmembrane</keyword>
<evidence type="ECO:0000313" key="2">
    <source>
        <dbReference type="EMBL" id="AXR05361.1"/>
    </source>
</evidence>
<keyword evidence="1" id="KW-1133">Transmembrane helix</keyword>
<name>A0A346NIK4_9ALTE</name>
<sequence>MVPYLLTGLSVLVAGVIHWSAPHAFWRATLTSTATILLLSVAALFIFQASGFLVSEETGEEADIMGSLLVVTALVSFFGFLISIFVGWFLRTVRHPQTKHK</sequence>
<evidence type="ECO:0000313" key="3">
    <source>
        <dbReference type="Proteomes" id="UP000262073"/>
    </source>
</evidence>
<organism evidence="2 3">
    <name type="scientific">Salinimonas sediminis</name>
    <dbReference type="NCBI Taxonomy" id="2303538"/>
    <lineage>
        <taxon>Bacteria</taxon>
        <taxon>Pseudomonadati</taxon>
        <taxon>Pseudomonadota</taxon>
        <taxon>Gammaproteobacteria</taxon>
        <taxon>Alteromonadales</taxon>
        <taxon>Alteromonadaceae</taxon>
        <taxon>Alteromonas/Salinimonas group</taxon>
        <taxon>Salinimonas</taxon>
    </lineage>
</organism>
<dbReference type="OrthoDB" id="6332274at2"/>
<feature type="transmembrane region" description="Helical" evidence="1">
    <location>
        <begin position="33"/>
        <end position="54"/>
    </location>
</feature>
<dbReference type="AlphaFoldDB" id="A0A346NIK4"/>
<keyword evidence="3" id="KW-1185">Reference proteome</keyword>
<dbReference type="RefSeq" id="WP_117315351.1">
    <property type="nucleotide sequence ID" value="NZ_CP031769.1"/>
</dbReference>
<keyword evidence="1" id="KW-0472">Membrane</keyword>
<accession>A0A346NIK4</accession>
<gene>
    <name evidence="2" type="ORF">D0Y50_02645</name>
</gene>
<reference evidence="2 3" key="1">
    <citation type="submission" date="2018-08" db="EMBL/GenBank/DDBJ databases">
        <title>Salinimonas sediminis sp. nov., a piezophilic bacterium isolated from a deep-sea sediment sample from the New Britain Trench.</title>
        <authorList>
            <person name="Cao J."/>
        </authorList>
    </citation>
    <scope>NUCLEOTIDE SEQUENCE [LARGE SCALE GENOMIC DNA]</scope>
    <source>
        <strain evidence="2 3">N102</strain>
    </source>
</reference>
<proteinExistence type="predicted"/>
<dbReference type="EMBL" id="CP031769">
    <property type="protein sequence ID" value="AXR05361.1"/>
    <property type="molecule type" value="Genomic_DNA"/>
</dbReference>
<feature type="transmembrane region" description="Helical" evidence="1">
    <location>
        <begin position="6"/>
        <end position="26"/>
    </location>
</feature>
<evidence type="ECO:0000256" key="1">
    <source>
        <dbReference type="SAM" id="Phobius"/>
    </source>
</evidence>
<feature type="transmembrane region" description="Helical" evidence="1">
    <location>
        <begin position="66"/>
        <end position="90"/>
    </location>
</feature>
<dbReference type="Proteomes" id="UP000262073">
    <property type="component" value="Chromosome"/>
</dbReference>
<dbReference type="KEGG" id="salm:D0Y50_02645"/>